<dbReference type="GO" id="GO:0016874">
    <property type="term" value="F:ligase activity"/>
    <property type="evidence" value="ECO:0007669"/>
    <property type="project" value="UniProtKB-KW"/>
</dbReference>
<sequence>MMMNMPFSVPAMLEHAEKYFGKKYVVSRTSSGVTKITYKEISERTRRLASALTNLGIQKRERVGTFAWNHHRHLEAYFGIPGAGGVLHTVNIRLSPQHIVYVINHAEDTMLLIDEELLPLIENVQDQLTTVHTYIVMTDRPELPETTLKNVYHYEHLLQKGDPNFQFVEVEDENDPVGMCYTSATTGNPKGVVYTHRSTCLHSYGLGLVDTAAICERDVAMAVVPMFHANAWGMPYACVWFGSTLVLPGPMFTPKILLELIQEEKVTLAAGVPTIWIGLLQELERQSYDTSSLRAVLCGGSAAPKGMIDAFVNKHHIPFIHAFGMTETSPLATVSRLKAYQQGISMDEQLSYLTRQGFVAPGLEIKAIGQNGEIAWDGKEMGELLIRGHWIAAEYYNDERSEGAFENGWFYTGDVVTIDEEGSIKIVDRMKDMIKSGGEWISSVDLENVLMGHPAVLEAAVIGVPHDRWQERPIACVVLKEGVTVSKEELIEYLVPSFAKWWLPDEVVFMNEIPRTSVGKFLKKALREQLNNHFVS</sequence>
<comment type="similarity">
    <text evidence="1">Belongs to the ATP-dependent AMP-binding enzyme family.</text>
</comment>
<dbReference type="Gene3D" id="3.30.300.30">
    <property type="match status" value="1"/>
</dbReference>
<gene>
    <name evidence="7" type="primary">alkK</name>
    <name evidence="7" type="ORF">GCM10007140_08710</name>
</gene>
<evidence type="ECO:0000259" key="5">
    <source>
        <dbReference type="Pfam" id="PF00501"/>
    </source>
</evidence>
<proteinExistence type="inferred from homology"/>
<evidence type="ECO:0000256" key="3">
    <source>
        <dbReference type="ARBA" id="ARBA00022832"/>
    </source>
</evidence>
<keyword evidence="2 7" id="KW-0436">Ligase</keyword>
<evidence type="ECO:0000256" key="1">
    <source>
        <dbReference type="ARBA" id="ARBA00006432"/>
    </source>
</evidence>
<dbReference type="InterPro" id="IPR045851">
    <property type="entry name" value="AMP-bd_C_sf"/>
</dbReference>
<evidence type="ECO:0000256" key="4">
    <source>
        <dbReference type="ARBA" id="ARBA00023098"/>
    </source>
</evidence>
<keyword evidence="4" id="KW-0443">Lipid metabolism</keyword>
<dbReference type="InterPro" id="IPR042099">
    <property type="entry name" value="ANL_N_sf"/>
</dbReference>
<dbReference type="NCBIfam" id="NF004837">
    <property type="entry name" value="PRK06187.1"/>
    <property type="match status" value="1"/>
</dbReference>
<organism evidence="7 8">
    <name type="scientific">Priestia taiwanensis</name>
    <dbReference type="NCBI Taxonomy" id="1347902"/>
    <lineage>
        <taxon>Bacteria</taxon>
        <taxon>Bacillati</taxon>
        <taxon>Bacillota</taxon>
        <taxon>Bacilli</taxon>
        <taxon>Bacillales</taxon>
        <taxon>Bacillaceae</taxon>
        <taxon>Priestia</taxon>
    </lineage>
</organism>
<dbReference type="GO" id="GO:0006631">
    <property type="term" value="P:fatty acid metabolic process"/>
    <property type="evidence" value="ECO:0007669"/>
    <property type="project" value="UniProtKB-KW"/>
</dbReference>
<evidence type="ECO:0000313" key="7">
    <source>
        <dbReference type="EMBL" id="GGE60654.1"/>
    </source>
</evidence>
<dbReference type="InterPro" id="IPR000873">
    <property type="entry name" value="AMP-dep_synth/lig_dom"/>
</dbReference>
<accession>A0A917EM94</accession>
<evidence type="ECO:0000256" key="2">
    <source>
        <dbReference type="ARBA" id="ARBA00022598"/>
    </source>
</evidence>
<dbReference type="Gene3D" id="3.40.50.12780">
    <property type="entry name" value="N-terminal domain of ligase-like"/>
    <property type="match status" value="1"/>
</dbReference>
<dbReference type="CDD" id="cd12119">
    <property type="entry name" value="ttLC_FACS_AlkK_like"/>
    <property type="match status" value="1"/>
</dbReference>
<dbReference type="Proteomes" id="UP000605259">
    <property type="component" value="Unassembled WGS sequence"/>
</dbReference>
<dbReference type="PANTHER" id="PTHR43859:SF4">
    <property type="entry name" value="BUTANOATE--COA LIGASE AAE1-RELATED"/>
    <property type="match status" value="1"/>
</dbReference>
<dbReference type="Pfam" id="PF00501">
    <property type="entry name" value="AMP-binding"/>
    <property type="match status" value="1"/>
</dbReference>
<feature type="domain" description="AMP-dependent synthetase/ligase" evidence="5">
    <location>
        <begin position="15"/>
        <end position="396"/>
    </location>
</feature>
<reference evidence="7" key="1">
    <citation type="journal article" date="2014" name="Int. J. Syst. Evol. Microbiol.">
        <title>Complete genome sequence of Corynebacterium casei LMG S-19264T (=DSM 44701T), isolated from a smear-ripened cheese.</title>
        <authorList>
            <consortium name="US DOE Joint Genome Institute (JGI-PGF)"/>
            <person name="Walter F."/>
            <person name="Albersmeier A."/>
            <person name="Kalinowski J."/>
            <person name="Ruckert C."/>
        </authorList>
    </citation>
    <scope>NUCLEOTIDE SEQUENCE</scope>
    <source>
        <strain evidence="7">CGMCC 1.12698</strain>
    </source>
</reference>
<protein>
    <submittedName>
        <fullName evidence="7">Long-chain-fatty-acid--CoA ligase</fullName>
    </submittedName>
</protein>
<comment type="caution">
    <text evidence="7">The sequence shown here is derived from an EMBL/GenBank/DDBJ whole genome shotgun (WGS) entry which is preliminary data.</text>
</comment>
<dbReference type="SUPFAM" id="SSF56801">
    <property type="entry name" value="Acetyl-CoA synthetase-like"/>
    <property type="match status" value="1"/>
</dbReference>
<dbReference type="AlphaFoldDB" id="A0A917EM94"/>
<dbReference type="FunFam" id="3.30.300.30:FF:000008">
    <property type="entry name" value="2,3-dihydroxybenzoate-AMP ligase"/>
    <property type="match status" value="1"/>
</dbReference>
<dbReference type="PANTHER" id="PTHR43859">
    <property type="entry name" value="ACYL-ACTIVATING ENZYME"/>
    <property type="match status" value="1"/>
</dbReference>
<evidence type="ECO:0000313" key="8">
    <source>
        <dbReference type="Proteomes" id="UP000605259"/>
    </source>
</evidence>
<keyword evidence="3" id="KW-0276">Fatty acid metabolism</keyword>
<dbReference type="InterPro" id="IPR025110">
    <property type="entry name" value="AMP-bd_C"/>
</dbReference>
<dbReference type="EMBL" id="BMFK01000001">
    <property type="protein sequence ID" value="GGE60654.1"/>
    <property type="molecule type" value="Genomic_DNA"/>
</dbReference>
<evidence type="ECO:0000259" key="6">
    <source>
        <dbReference type="Pfam" id="PF13193"/>
    </source>
</evidence>
<feature type="domain" description="AMP-binding enzyme C-terminal" evidence="6">
    <location>
        <begin position="446"/>
        <end position="520"/>
    </location>
</feature>
<name>A0A917EM94_9BACI</name>
<reference evidence="7" key="2">
    <citation type="submission" date="2020-09" db="EMBL/GenBank/DDBJ databases">
        <authorList>
            <person name="Sun Q."/>
            <person name="Zhou Y."/>
        </authorList>
    </citation>
    <scope>NUCLEOTIDE SEQUENCE</scope>
    <source>
        <strain evidence="7">CGMCC 1.12698</strain>
    </source>
</reference>
<dbReference type="Pfam" id="PF13193">
    <property type="entry name" value="AMP-binding_C"/>
    <property type="match status" value="1"/>
</dbReference>
<dbReference type="RefSeq" id="WP_188387196.1">
    <property type="nucleotide sequence ID" value="NZ_BMFK01000001.1"/>
</dbReference>
<keyword evidence="8" id="KW-1185">Reference proteome</keyword>